<evidence type="ECO:0008006" key="4">
    <source>
        <dbReference type="Google" id="ProtNLM"/>
    </source>
</evidence>
<dbReference type="EMBL" id="JADCUA010000003">
    <property type="protein sequence ID" value="KAH9841907.1"/>
    <property type="molecule type" value="Genomic_DNA"/>
</dbReference>
<dbReference type="Proteomes" id="UP000814176">
    <property type="component" value="Unassembled WGS sequence"/>
</dbReference>
<evidence type="ECO:0000313" key="3">
    <source>
        <dbReference type="Proteomes" id="UP000814176"/>
    </source>
</evidence>
<name>A0ABQ8KT66_9APHY</name>
<gene>
    <name evidence="2" type="ORF">C8Q71DRAFT_353436</name>
</gene>
<feature type="region of interest" description="Disordered" evidence="1">
    <location>
        <begin position="116"/>
        <end position="135"/>
    </location>
</feature>
<organism evidence="2 3">
    <name type="scientific">Rhodofomes roseus</name>
    <dbReference type="NCBI Taxonomy" id="34475"/>
    <lineage>
        <taxon>Eukaryota</taxon>
        <taxon>Fungi</taxon>
        <taxon>Dikarya</taxon>
        <taxon>Basidiomycota</taxon>
        <taxon>Agaricomycotina</taxon>
        <taxon>Agaricomycetes</taxon>
        <taxon>Polyporales</taxon>
        <taxon>Rhodofomes</taxon>
    </lineage>
</organism>
<dbReference type="RefSeq" id="XP_047783206.1">
    <property type="nucleotide sequence ID" value="XM_047918025.1"/>
</dbReference>
<evidence type="ECO:0000256" key="1">
    <source>
        <dbReference type="SAM" id="MobiDB-lite"/>
    </source>
</evidence>
<reference evidence="2 3" key="1">
    <citation type="journal article" date="2021" name="Environ. Microbiol.">
        <title>Gene family expansions and transcriptome signatures uncover fungal adaptations to wood decay.</title>
        <authorList>
            <person name="Hage H."/>
            <person name="Miyauchi S."/>
            <person name="Viragh M."/>
            <person name="Drula E."/>
            <person name="Min B."/>
            <person name="Chaduli D."/>
            <person name="Navarro D."/>
            <person name="Favel A."/>
            <person name="Norest M."/>
            <person name="Lesage-Meessen L."/>
            <person name="Balint B."/>
            <person name="Merenyi Z."/>
            <person name="de Eugenio L."/>
            <person name="Morin E."/>
            <person name="Martinez A.T."/>
            <person name="Baldrian P."/>
            <person name="Stursova M."/>
            <person name="Martinez M.J."/>
            <person name="Novotny C."/>
            <person name="Magnuson J.K."/>
            <person name="Spatafora J.W."/>
            <person name="Maurice S."/>
            <person name="Pangilinan J."/>
            <person name="Andreopoulos W."/>
            <person name="LaButti K."/>
            <person name="Hundley H."/>
            <person name="Na H."/>
            <person name="Kuo A."/>
            <person name="Barry K."/>
            <person name="Lipzen A."/>
            <person name="Henrissat B."/>
            <person name="Riley R."/>
            <person name="Ahrendt S."/>
            <person name="Nagy L.G."/>
            <person name="Grigoriev I.V."/>
            <person name="Martin F."/>
            <person name="Rosso M.N."/>
        </authorList>
    </citation>
    <scope>NUCLEOTIDE SEQUENCE [LARGE SCALE GENOMIC DNA]</scope>
    <source>
        <strain evidence="2 3">CIRM-BRFM 1785</strain>
    </source>
</reference>
<keyword evidence="3" id="KW-1185">Reference proteome</keyword>
<accession>A0ABQ8KT66</accession>
<proteinExistence type="predicted"/>
<dbReference type="GeneID" id="71998757"/>
<comment type="caution">
    <text evidence="2">The sequence shown here is derived from an EMBL/GenBank/DDBJ whole genome shotgun (WGS) entry which is preliminary data.</text>
</comment>
<protein>
    <recommendedName>
        <fullName evidence="4">C2H2-type domain-containing protein</fullName>
    </recommendedName>
</protein>
<evidence type="ECO:0000313" key="2">
    <source>
        <dbReference type="EMBL" id="KAH9841907.1"/>
    </source>
</evidence>
<sequence length="407" mass="45217">MACLLTILHAVDPSSYIYPVERSTRRKKTRAAIASTACCAQCIPRSRPMRPGGGQRWSQVITPERIHRGPSRCLTPPILGSRGHRESAFSILNYLMERPRRNDGLQTRPPVVHRETYPREARRSGPLVRSGSGTTAWNTHLDGEYSYIPPPFGYPAVSASCGNMDYRQWRALRENETRPGAIDSGAGFDFIDQSEQDIVPQAHCIAPNLLALDTINTSHDGKLSQQMGNLSLIQTSRPTCPTSLDVGVSHGRTSTNETAVPITSPTVIVLSTNGERAPCRYGSGDGCGLSVDLSSISGLKVHLYERHLQEMLFYTSVDGKSMVSCTWVSGEKICGQAVARDRITKHVAVVHLRMTMQQCTYCGAFITRGDALLRHLRRGDCKRIPDDERERLRQVYKARKRRRGTNT</sequence>